<dbReference type="InterPro" id="IPR007832">
    <property type="entry name" value="RNA_pol_Rpc34"/>
</dbReference>
<name>G4THU2_SERID</name>
<dbReference type="InterPro" id="IPR036388">
    <property type="entry name" value="WH-like_DNA-bd_sf"/>
</dbReference>
<proteinExistence type="inferred from homology"/>
<evidence type="ECO:0000256" key="4">
    <source>
        <dbReference type="ARBA" id="ARBA00023163"/>
    </source>
</evidence>
<evidence type="ECO:0000256" key="2">
    <source>
        <dbReference type="ARBA" id="ARBA00011038"/>
    </source>
</evidence>
<dbReference type="GO" id="GO:0005654">
    <property type="term" value="C:nucleoplasm"/>
    <property type="evidence" value="ECO:0007669"/>
    <property type="project" value="UniProtKB-ARBA"/>
</dbReference>
<keyword evidence="5" id="KW-0539">Nucleus</keyword>
<evidence type="ECO:0000256" key="1">
    <source>
        <dbReference type="ARBA" id="ARBA00004123"/>
    </source>
</evidence>
<accession>G4THU2</accession>
<dbReference type="FunFam" id="1.10.10.10:FF:000116">
    <property type="entry name" value="DNA-directed RNA polymerase III subunit RPC6"/>
    <property type="match status" value="1"/>
</dbReference>
<feature type="compositionally biased region" description="Basic residues" evidence="6">
    <location>
        <begin position="271"/>
        <end position="284"/>
    </location>
</feature>
<dbReference type="eggNOG" id="KOG3233">
    <property type="taxonomic scope" value="Eukaryota"/>
</dbReference>
<comment type="caution">
    <text evidence="7">The sequence shown here is derived from an EMBL/GenBank/DDBJ whole genome shotgun (WGS) entry which is preliminary data.</text>
</comment>
<protein>
    <submittedName>
        <fullName evidence="7">Related to RPC34-DNA-directed RNA polymerase III, 34 KD subunit</fullName>
    </submittedName>
</protein>
<keyword evidence="4" id="KW-0804">Transcription</keyword>
<dbReference type="InParanoid" id="G4THU2"/>
<comment type="similarity">
    <text evidence="2">Belongs to the eukaryotic RPC34/RPC39 RNA polymerase subunit family.</text>
</comment>
<dbReference type="FunCoup" id="G4THU2">
    <property type="interactions" value="408"/>
</dbReference>
<dbReference type="Pfam" id="PF05158">
    <property type="entry name" value="RNA_pol_Rpc34"/>
    <property type="match status" value="1"/>
</dbReference>
<dbReference type="PANTHER" id="PTHR12780">
    <property type="entry name" value="RNA POLYMERASE III DNA DIRECTED , 39KD SUBUNIT-RELATED"/>
    <property type="match status" value="1"/>
</dbReference>
<evidence type="ECO:0000256" key="3">
    <source>
        <dbReference type="ARBA" id="ARBA00022478"/>
    </source>
</evidence>
<comment type="subcellular location">
    <subcellularLocation>
        <location evidence="1">Nucleus</location>
    </subcellularLocation>
</comment>
<dbReference type="GO" id="GO:0005737">
    <property type="term" value="C:cytoplasm"/>
    <property type="evidence" value="ECO:0007669"/>
    <property type="project" value="UniProtKB-ARBA"/>
</dbReference>
<evidence type="ECO:0000256" key="5">
    <source>
        <dbReference type="ARBA" id="ARBA00023242"/>
    </source>
</evidence>
<dbReference type="OrthoDB" id="613763at2759"/>
<feature type="compositionally biased region" description="Basic residues" evidence="6">
    <location>
        <begin position="323"/>
        <end position="333"/>
    </location>
</feature>
<dbReference type="SUPFAM" id="SSF46785">
    <property type="entry name" value="Winged helix' DNA-binding domain"/>
    <property type="match status" value="1"/>
</dbReference>
<dbReference type="OMA" id="PVNPREC"/>
<evidence type="ECO:0000313" key="8">
    <source>
        <dbReference type="Proteomes" id="UP000007148"/>
    </source>
</evidence>
<keyword evidence="3 7" id="KW-0240">DNA-directed RNA polymerase</keyword>
<dbReference type="Gene3D" id="1.10.10.10">
    <property type="entry name" value="Winged helix-like DNA-binding domain superfamily/Winged helix DNA-binding domain"/>
    <property type="match status" value="1"/>
</dbReference>
<dbReference type="InterPro" id="IPR036390">
    <property type="entry name" value="WH_DNA-bd_sf"/>
</dbReference>
<dbReference type="GO" id="GO:0006383">
    <property type="term" value="P:transcription by RNA polymerase III"/>
    <property type="evidence" value="ECO:0007669"/>
    <property type="project" value="InterPro"/>
</dbReference>
<evidence type="ECO:0000313" key="7">
    <source>
        <dbReference type="EMBL" id="CCA70891.1"/>
    </source>
</evidence>
<sequence length="468" mass="52484">MASSSRPLNALEITLHRMILACRNETANASDLENIAANKSEKESAINFLISVGMIKLLKEDKTGKLLYKGVQVKEAKSKSSMDKDTQAVLALIEEAKNEGVWTKTLERRTDLPQKVVTRSLKQLEKQGLIKPIKSVKYPTRKMYMLFHLTPSSEVTGGVWYHEQEFDQEFVNIMLEQIYGFIASKSLPKPTPRCARPLYPRSEAHRYPSLTRIADWIRKNPISDVKLKPEDVEPLLRVLEFDGLIEKLPAGIGMAQMSSDEDDDEDDRARSSKKASKVGSKRKRSESSDEETGNKKRKRSAPASDDEDLGRQTDSDSDDERNRSKKKQKKKKREAYNSDDEDDMGIRRLAEVHISDAYVYRAIRPLEHSKSEEIETSYALGNGGDSWVSSGPLFGGAWLGGGGGHLPWADSPCTGCPQVDFCSETGPVNASECVYYTAWLDPERAVHKMRPKLEGEDSHASMAIELEV</sequence>
<gene>
    <name evidence="7" type="ORF">PIIN_04827</name>
</gene>
<keyword evidence="8" id="KW-1185">Reference proteome</keyword>
<feature type="region of interest" description="Disordered" evidence="6">
    <location>
        <begin position="255"/>
        <end position="340"/>
    </location>
</feature>
<dbReference type="Proteomes" id="UP000007148">
    <property type="component" value="Unassembled WGS sequence"/>
</dbReference>
<dbReference type="InterPro" id="IPR016049">
    <property type="entry name" value="RNA_pol_Rpc34-like"/>
</dbReference>
<dbReference type="EMBL" id="CAFZ01000098">
    <property type="protein sequence ID" value="CCA70891.1"/>
    <property type="molecule type" value="Genomic_DNA"/>
</dbReference>
<dbReference type="GO" id="GO:0005666">
    <property type="term" value="C:RNA polymerase III complex"/>
    <property type="evidence" value="ECO:0007669"/>
    <property type="project" value="InterPro"/>
</dbReference>
<reference evidence="7 8" key="1">
    <citation type="journal article" date="2011" name="PLoS Pathog.">
        <title>Endophytic Life Strategies Decoded by Genome and Transcriptome Analyses of the Mutualistic Root Symbiont Piriformospora indica.</title>
        <authorList>
            <person name="Zuccaro A."/>
            <person name="Lahrmann U."/>
            <person name="Guldener U."/>
            <person name="Langen G."/>
            <person name="Pfiffi S."/>
            <person name="Biedenkopf D."/>
            <person name="Wong P."/>
            <person name="Samans B."/>
            <person name="Grimm C."/>
            <person name="Basiewicz M."/>
            <person name="Murat C."/>
            <person name="Martin F."/>
            <person name="Kogel K.H."/>
        </authorList>
    </citation>
    <scope>NUCLEOTIDE SEQUENCE [LARGE SCALE GENOMIC DNA]</scope>
    <source>
        <strain evidence="7 8">DSM 11827</strain>
    </source>
</reference>
<dbReference type="AlphaFoldDB" id="G4THU2"/>
<evidence type="ECO:0000256" key="6">
    <source>
        <dbReference type="SAM" id="MobiDB-lite"/>
    </source>
</evidence>
<dbReference type="HOGENOM" id="CLU_033661_3_0_1"/>
<dbReference type="STRING" id="1109443.G4THU2"/>
<organism evidence="7 8">
    <name type="scientific">Serendipita indica (strain DSM 11827)</name>
    <name type="common">Root endophyte fungus</name>
    <name type="synonym">Piriformospora indica</name>
    <dbReference type="NCBI Taxonomy" id="1109443"/>
    <lineage>
        <taxon>Eukaryota</taxon>
        <taxon>Fungi</taxon>
        <taxon>Dikarya</taxon>
        <taxon>Basidiomycota</taxon>
        <taxon>Agaricomycotina</taxon>
        <taxon>Agaricomycetes</taxon>
        <taxon>Sebacinales</taxon>
        <taxon>Serendipitaceae</taxon>
        <taxon>Serendipita</taxon>
    </lineage>
</organism>